<evidence type="ECO:0000256" key="4">
    <source>
        <dbReference type="SAM" id="Phobius"/>
    </source>
</evidence>
<keyword evidence="4" id="KW-0472">Membrane</keyword>
<dbReference type="PROSITE" id="PS50111">
    <property type="entry name" value="CHEMOTAXIS_TRANSDUC_2"/>
    <property type="match status" value="1"/>
</dbReference>
<dbReference type="InterPro" id="IPR004090">
    <property type="entry name" value="Chemotax_Me-accpt_rcpt"/>
</dbReference>
<dbReference type="CDD" id="cd06225">
    <property type="entry name" value="HAMP"/>
    <property type="match status" value="1"/>
</dbReference>
<dbReference type="Gene3D" id="1.10.8.500">
    <property type="entry name" value="HAMP domain in histidine kinase"/>
    <property type="match status" value="1"/>
</dbReference>
<feature type="domain" description="Methyl-accepting transducer" evidence="5">
    <location>
        <begin position="450"/>
        <end position="679"/>
    </location>
</feature>
<evidence type="ECO:0000259" key="6">
    <source>
        <dbReference type="PROSITE" id="PS50885"/>
    </source>
</evidence>
<dbReference type="SMART" id="SM00304">
    <property type="entry name" value="HAMP"/>
    <property type="match status" value="1"/>
</dbReference>
<accession>A0ABY1P820</accession>
<dbReference type="SUPFAM" id="SSF58104">
    <property type="entry name" value="Methyl-accepting chemotaxis protein (MCP) signaling domain"/>
    <property type="match status" value="1"/>
</dbReference>
<dbReference type="PANTHER" id="PTHR32089">
    <property type="entry name" value="METHYL-ACCEPTING CHEMOTAXIS PROTEIN MCPB"/>
    <property type="match status" value="1"/>
</dbReference>
<dbReference type="Proteomes" id="UP001157914">
    <property type="component" value="Unassembled WGS sequence"/>
</dbReference>
<keyword evidence="8" id="KW-1185">Reference proteome</keyword>
<dbReference type="SMART" id="SM00283">
    <property type="entry name" value="MA"/>
    <property type="match status" value="1"/>
</dbReference>
<feature type="transmembrane region" description="Helical" evidence="4">
    <location>
        <begin position="343"/>
        <end position="363"/>
    </location>
</feature>
<comment type="similarity">
    <text evidence="2">Belongs to the methyl-accepting chemotaxis (MCP) protein family.</text>
</comment>
<reference evidence="7 8" key="1">
    <citation type="submission" date="2017-05" db="EMBL/GenBank/DDBJ databases">
        <authorList>
            <person name="Varghese N."/>
            <person name="Submissions S."/>
        </authorList>
    </citation>
    <scope>NUCLEOTIDE SEQUENCE [LARGE SCALE GENOMIC DNA]</scope>
    <source>
        <strain evidence="7 8">DSM 15949</strain>
    </source>
</reference>
<dbReference type="Pfam" id="PF00015">
    <property type="entry name" value="MCPsignal"/>
    <property type="match status" value="1"/>
</dbReference>
<dbReference type="InterPro" id="IPR004089">
    <property type="entry name" value="MCPsignal_dom"/>
</dbReference>
<evidence type="ECO:0000313" key="8">
    <source>
        <dbReference type="Proteomes" id="UP001157914"/>
    </source>
</evidence>
<sequence>MWDRLSIRFKIPAAILGVALAVGAGIGLSSYFSAAHEIQTLTKSRLQAISTSRVLELSDYLKEIDTDLALVSQLPFVHEAVREFDAAWAQVGGDKTLALKSAYIRENPNPLGQKHLFDQAATGTPYDAAHAKYHPWLRKLLLDRGYYDIFLFNMNGDLIYTVFKEEDFATNFRAGGPWSDTDLGRAFRAAADGAPSAVHFFDFQPYGPSHGAAASFMSRPIQANGQTLGVLVFQMPIDRINALMSRSAGLGDTGETVLVGEDSLFRNDSRFTEENDILKTALTTKTAAAVLNGQTKVMIGPSHRGEGFIKAGAPLEFLGNTWAVLAMQTEAEAMAPLNSLKSWMIGIGIGLFVLAAPAGYFLALTFTRPLGQLIGNIRDIIDGRLDTRIDGTDRADEIGDMKRAMEVFRDNASEIKQNEEAAALRRSTETARRAEMDRLVDTFKTQIADVKRQLADQTSILSNTSDQLAGNATSSLTATKSALAASSKADESVQASATASEELRISIAEITQHTTRALQTAQTATDAARSTDRDVTALAGSAEKIGAVINMIRDIAEQTNLLALNATIEAARAGEAGKGFAVVAAEVKELSTQTAKATDEISAQVAAVQTSTTRAVEAIRAIAGQMEDVQEVTAAIASAVEEQGAATGEISHAMAMAARSSNDAARDVSDLQANIGETKTTAVEVERLTSVLEDVSDTLNTAVDAFLASDVWVSSEDMMEAKSA</sequence>
<comment type="caution">
    <text evidence="7">The sequence shown here is derived from an EMBL/GenBank/DDBJ whole genome shotgun (WGS) entry which is preliminary data.</text>
</comment>
<evidence type="ECO:0000259" key="5">
    <source>
        <dbReference type="PROSITE" id="PS50111"/>
    </source>
</evidence>
<evidence type="ECO:0000256" key="3">
    <source>
        <dbReference type="PROSITE-ProRule" id="PRU00284"/>
    </source>
</evidence>
<proteinExistence type="inferred from homology"/>
<keyword evidence="4" id="KW-0812">Transmembrane</keyword>
<dbReference type="PROSITE" id="PS50885">
    <property type="entry name" value="HAMP"/>
    <property type="match status" value="1"/>
</dbReference>
<dbReference type="PANTHER" id="PTHR32089:SF112">
    <property type="entry name" value="LYSOZYME-LIKE PROTEIN-RELATED"/>
    <property type="match status" value="1"/>
</dbReference>
<keyword evidence="4" id="KW-1133">Transmembrane helix</keyword>
<feature type="domain" description="HAMP" evidence="6">
    <location>
        <begin position="364"/>
        <end position="417"/>
    </location>
</feature>
<gene>
    <name evidence="7" type="ORF">SAMN06265374_2937</name>
</gene>
<dbReference type="InterPro" id="IPR003660">
    <property type="entry name" value="HAMP_dom"/>
</dbReference>
<dbReference type="Gene3D" id="1.10.287.950">
    <property type="entry name" value="Methyl-accepting chemotaxis protein"/>
    <property type="match status" value="1"/>
</dbReference>
<protein>
    <submittedName>
        <fullName evidence="7">Methyl-accepting chemotaxis protein</fullName>
    </submittedName>
</protein>
<dbReference type="Pfam" id="PF00672">
    <property type="entry name" value="HAMP"/>
    <property type="match status" value="1"/>
</dbReference>
<evidence type="ECO:0000313" key="7">
    <source>
        <dbReference type="EMBL" id="SMP28519.1"/>
    </source>
</evidence>
<name>A0ABY1P820_9HYPH</name>
<dbReference type="EMBL" id="FXTT01000004">
    <property type="protein sequence ID" value="SMP28519.1"/>
    <property type="molecule type" value="Genomic_DNA"/>
</dbReference>
<organism evidence="7 8">
    <name type="scientific">Roseibium denhamense</name>
    <dbReference type="NCBI Taxonomy" id="76305"/>
    <lineage>
        <taxon>Bacteria</taxon>
        <taxon>Pseudomonadati</taxon>
        <taxon>Pseudomonadota</taxon>
        <taxon>Alphaproteobacteria</taxon>
        <taxon>Hyphomicrobiales</taxon>
        <taxon>Stappiaceae</taxon>
        <taxon>Roseibium</taxon>
    </lineage>
</organism>
<dbReference type="Gene3D" id="3.30.450.20">
    <property type="entry name" value="PAS domain"/>
    <property type="match status" value="1"/>
</dbReference>
<dbReference type="RefSeq" id="WP_155189585.1">
    <property type="nucleotide sequence ID" value="NZ_BAAAEA010000004.1"/>
</dbReference>
<dbReference type="PRINTS" id="PR00260">
    <property type="entry name" value="CHEMTRNSDUCR"/>
</dbReference>
<evidence type="ECO:0000256" key="1">
    <source>
        <dbReference type="ARBA" id="ARBA00023224"/>
    </source>
</evidence>
<evidence type="ECO:0000256" key="2">
    <source>
        <dbReference type="ARBA" id="ARBA00029447"/>
    </source>
</evidence>
<keyword evidence="1 3" id="KW-0807">Transducer</keyword>